<accession>A0A015LPL6</accession>
<keyword evidence="4" id="KW-0067">ATP-binding</keyword>
<dbReference type="Gene3D" id="1.10.510.10">
    <property type="entry name" value="Transferase(Phosphotransferase) domain 1"/>
    <property type="match status" value="1"/>
</dbReference>
<dbReference type="GO" id="GO:0005524">
    <property type="term" value="F:ATP binding"/>
    <property type="evidence" value="ECO:0007669"/>
    <property type="project" value="UniProtKB-KW"/>
</dbReference>
<keyword evidence="1" id="KW-0808">Transferase</keyword>
<keyword evidence="7" id="KW-1185">Reference proteome</keyword>
<evidence type="ECO:0000259" key="5">
    <source>
        <dbReference type="PROSITE" id="PS50011"/>
    </source>
</evidence>
<dbReference type="PANTHER" id="PTHR44329:SF288">
    <property type="entry name" value="MITOGEN-ACTIVATED PROTEIN KINASE KINASE KINASE 20"/>
    <property type="match status" value="1"/>
</dbReference>
<evidence type="ECO:0000256" key="2">
    <source>
        <dbReference type="ARBA" id="ARBA00022741"/>
    </source>
</evidence>
<dbReference type="InterPro" id="IPR051681">
    <property type="entry name" value="Ser/Thr_Kinases-Pseudokinases"/>
</dbReference>
<name>A0A015LPL6_RHIIW</name>
<evidence type="ECO:0000256" key="4">
    <source>
        <dbReference type="ARBA" id="ARBA00022840"/>
    </source>
</evidence>
<evidence type="ECO:0000313" key="6">
    <source>
        <dbReference type="EMBL" id="EXX74676.1"/>
    </source>
</evidence>
<dbReference type="EMBL" id="JEMT01012752">
    <property type="protein sequence ID" value="EXX74676.1"/>
    <property type="molecule type" value="Genomic_DNA"/>
</dbReference>
<dbReference type="PROSITE" id="PS50011">
    <property type="entry name" value="PROTEIN_KINASE_DOM"/>
    <property type="match status" value="1"/>
</dbReference>
<organism evidence="6 7">
    <name type="scientific">Rhizophagus irregularis (strain DAOM 197198w)</name>
    <name type="common">Glomus intraradices</name>
    <dbReference type="NCBI Taxonomy" id="1432141"/>
    <lineage>
        <taxon>Eukaryota</taxon>
        <taxon>Fungi</taxon>
        <taxon>Fungi incertae sedis</taxon>
        <taxon>Mucoromycota</taxon>
        <taxon>Glomeromycotina</taxon>
        <taxon>Glomeromycetes</taxon>
        <taxon>Glomerales</taxon>
        <taxon>Glomeraceae</taxon>
        <taxon>Rhizophagus</taxon>
    </lineage>
</organism>
<keyword evidence="2" id="KW-0547">Nucleotide-binding</keyword>
<dbReference type="InterPro" id="IPR000719">
    <property type="entry name" value="Prot_kinase_dom"/>
</dbReference>
<evidence type="ECO:0000256" key="1">
    <source>
        <dbReference type="ARBA" id="ARBA00022679"/>
    </source>
</evidence>
<dbReference type="SUPFAM" id="SSF56112">
    <property type="entry name" value="Protein kinase-like (PK-like)"/>
    <property type="match status" value="1"/>
</dbReference>
<reference evidence="6 7" key="1">
    <citation type="submission" date="2014-02" db="EMBL/GenBank/DDBJ databases">
        <title>Single nucleus genome sequencing reveals high similarity among nuclei of an endomycorrhizal fungus.</title>
        <authorList>
            <person name="Lin K."/>
            <person name="Geurts R."/>
            <person name="Zhang Z."/>
            <person name="Limpens E."/>
            <person name="Saunders D.G."/>
            <person name="Mu D."/>
            <person name="Pang E."/>
            <person name="Cao H."/>
            <person name="Cha H."/>
            <person name="Lin T."/>
            <person name="Zhou Q."/>
            <person name="Shang Y."/>
            <person name="Li Y."/>
            <person name="Ivanov S."/>
            <person name="Sharma T."/>
            <person name="Velzen R.V."/>
            <person name="Ruijter N.D."/>
            <person name="Aanen D.K."/>
            <person name="Win J."/>
            <person name="Kamoun S."/>
            <person name="Bisseling T."/>
            <person name="Huang S."/>
        </authorList>
    </citation>
    <scope>NUCLEOTIDE SEQUENCE [LARGE SCALE GENOMIC DNA]</scope>
    <source>
        <strain evidence="7">DAOM197198w</strain>
    </source>
</reference>
<dbReference type="Pfam" id="PF07714">
    <property type="entry name" value="PK_Tyr_Ser-Thr"/>
    <property type="match status" value="1"/>
</dbReference>
<dbReference type="Proteomes" id="UP000022910">
    <property type="component" value="Unassembled WGS sequence"/>
</dbReference>
<feature type="domain" description="Protein kinase" evidence="5">
    <location>
        <begin position="9"/>
        <end position="299"/>
    </location>
</feature>
<dbReference type="PRINTS" id="PR00109">
    <property type="entry name" value="TYRKINASE"/>
</dbReference>
<keyword evidence="3" id="KW-0418">Kinase</keyword>
<dbReference type="GO" id="GO:0004674">
    <property type="term" value="F:protein serine/threonine kinase activity"/>
    <property type="evidence" value="ECO:0007669"/>
    <property type="project" value="TreeGrafter"/>
</dbReference>
<evidence type="ECO:0000256" key="3">
    <source>
        <dbReference type="ARBA" id="ARBA00022777"/>
    </source>
</evidence>
<evidence type="ECO:0000313" key="7">
    <source>
        <dbReference type="Proteomes" id="UP000022910"/>
    </source>
</evidence>
<gene>
    <name evidence="6" type="ORF">RirG_048910</name>
</gene>
<comment type="caution">
    <text evidence="6">The sequence shown here is derived from an EMBL/GenBank/DDBJ whole genome shotgun (WGS) entry which is preliminary data.</text>
</comment>
<dbReference type="PANTHER" id="PTHR44329">
    <property type="entry name" value="SERINE/THREONINE-PROTEIN KINASE TNNI3K-RELATED"/>
    <property type="match status" value="1"/>
</dbReference>
<dbReference type="InterPro" id="IPR001245">
    <property type="entry name" value="Ser-Thr/Tyr_kinase_cat_dom"/>
</dbReference>
<proteinExistence type="predicted"/>
<sequence>MIFVPYEKFNDIELIGEGGFSKIYKATWVDCKIDSNLCTLDFSLLNESKIVALKKLNNSKNVTSKELNELRMFYHYCLSGKKLSNIYYDDDRLVNIYYGITRDPITQDIIFIMPYYNSDLVHDIYENFYDTSWYKKISSLRNIISGLKEIHGVNIIHRDLHSGNILLGDYYSFFHDVLKICDLGTSKSATESTSDEEEEEEIYGVIPYVAPEVLRGKKYTKASDIYSFGIIMWELMVGRRPFWDKNHDIELIIEICDGLRPPIITNAPDGYTDLMKECWHSDPEKRPTTVEVLKRVGEIKEIEGRKSNKSNETKIIKSSDIGPVTTNNPDATYKSRYLSGMIKSAASTRSQSISTSELDQLDFYQRNSNDKRKFEDGDSFDNGISNKKIKLFVDENNGYITKELKFDIDKNSGQSKNSGYITREIGFDI</sequence>
<dbReference type="HOGENOM" id="CLU_000288_7_34_1"/>
<dbReference type="InterPro" id="IPR011009">
    <property type="entry name" value="Kinase-like_dom_sf"/>
</dbReference>
<dbReference type="AlphaFoldDB" id="A0A015LPL6"/>
<protein>
    <submittedName>
        <fullName evidence="6">Gin4p</fullName>
    </submittedName>
</protein>
<dbReference type="OrthoDB" id="248495at2759"/>